<protein>
    <recommendedName>
        <fullName evidence="3">Kinesin motor domain-containing protein</fullName>
    </recommendedName>
</protein>
<sequence length="659" mass="72696">MAADDKHSALERPSEWLYELIKHSDWRACGVLNLVCKDFQQTLGDSPVYWRLLCQKFAKEERMYLPEEILDALPDHKAFFFKIWAGKGRWNSSDDCGGEEEGSSEGTETLKMSIQVCARFRPTVTTAGGKGSDEAEHVVLPLHQKVQVVMAAKEGRTRVEAMRIIMEERGYTLKEDPWSDAAVKVLDTEKENVENIANAALECESQKGKGVAHKAQVLSVNEEGGTVLTVAPGVGLREFAFDTVYGTSTKQSTVYRAAPRHLVMDFINGMNASIIVYGQTGSGKTYTMFGPDASEVPSEYHLSREEGIVPRVCTEVLTASKAREALGIKAEVSLSFIEVYGDGVKDLLRDQVVGQSRVAGQRYVLDGQAGQPVNNMQEVKALLATGDALKRQAATAMNDRSSRAHSVVVLTLKQRDVATGVQRSSQLFLVDLGGSEKISKSKADEGVKGAGTVGWEEYYEGRERLQEATYINQGLFALKKCIDGLNDREQAALDGRPDPYIPYQDSKLTMLLSSALGGNSKTLVVVTASVEARHALETVQALRFGERCGNVANRAQMTGATLQRTLDRIDKEVEECEELIKRFERWETVRVVRKDEFDGEEVVVKSMLVGAEEHRERMEALLARRRELLGQPEPEAMAEQNLKALSIPDSALPLAVPAC</sequence>
<proteinExistence type="inferred from homology"/>
<dbReference type="GO" id="GO:0007018">
    <property type="term" value="P:microtubule-based movement"/>
    <property type="evidence" value="ECO:0007669"/>
    <property type="project" value="InterPro"/>
</dbReference>
<evidence type="ECO:0000256" key="2">
    <source>
        <dbReference type="PROSITE-ProRule" id="PRU00283"/>
    </source>
</evidence>
<dbReference type="SMART" id="SM00129">
    <property type="entry name" value="KISc"/>
    <property type="match status" value="1"/>
</dbReference>
<reference evidence="4 5" key="1">
    <citation type="journal article" date="2015" name="Genome Biol. Evol.">
        <title>Comparative Genomics of a Bacterivorous Green Alga Reveals Evolutionary Causalities and Consequences of Phago-Mixotrophic Mode of Nutrition.</title>
        <authorList>
            <person name="Burns J.A."/>
            <person name="Paasch A."/>
            <person name="Narechania A."/>
            <person name="Kim E."/>
        </authorList>
    </citation>
    <scope>NUCLEOTIDE SEQUENCE [LARGE SCALE GENOMIC DNA]</scope>
    <source>
        <strain evidence="4 5">PLY_AMNH</strain>
    </source>
</reference>
<dbReference type="SUPFAM" id="SSF52540">
    <property type="entry name" value="P-loop containing nucleoside triphosphate hydrolases"/>
    <property type="match status" value="1"/>
</dbReference>
<dbReference type="Proteomes" id="UP001190700">
    <property type="component" value="Unassembled WGS sequence"/>
</dbReference>
<keyword evidence="1 2" id="KW-0505">Motor protein</keyword>
<keyword evidence="2" id="KW-0547">Nucleotide-binding</keyword>
<evidence type="ECO:0000259" key="3">
    <source>
        <dbReference type="PROSITE" id="PS50067"/>
    </source>
</evidence>
<dbReference type="GO" id="GO:0005874">
    <property type="term" value="C:microtubule"/>
    <property type="evidence" value="ECO:0007669"/>
    <property type="project" value="TreeGrafter"/>
</dbReference>
<dbReference type="PROSITE" id="PS50067">
    <property type="entry name" value="KINESIN_MOTOR_2"/>
    <property type="match status" value="1"/>
</dbReference>
<gene>
    <name evidence="4" type="ORF">CYMTET_47898</name>
</gene>
<dbReference type="PANTHER" id="PTHR24115">
    <property type="entry name" value="KINESIN-RELATED"/>
    <property type="match status" value="1"/>
</dbReference>
<dbReference type="PRINTS" id="PR00380">
    <property type="entry name" value="KINESINHEAVY"/>
</dbReference>
<dbReference type="AlphaFoldDB" id="A0AAE0BTA3"/>
<dbReference type="GO" id="GO:0008017">
    <property type="term" value="F:microtubule binding"/>
    <property type="evidence" value="ECO:0007669"/>
    <property type="project" value="InterPro"/>
</dbReference>
<dbReference type="GO" id="GO:0016887">
    <property type="term" value="F:ATP hydrolysis activity"/>
    <property type="evidence" value="ECO:0007669"/>
    <property type="project" value="TreeGrafter"/>
</dbReference>
<comment type="caution">
    <text evidence="4">The sequence shown here is derived from an EMBL/GenBank/DDBJ whole genome shotgun (WGS) entry which is preliminary data.</text>
</comment>
<dbReference type="InterPro" id="IPR027417">
    <property type="entry name" value="P-loop_NTPase"/>
</dbReference>
<dbReference type="GO" id="GO:0003777">
    <property type="term" value="F:microtubule motor activity"/>
    <property type="evidence" value="ECO:0007669"/>
    <property type="project" value="InterPro"/>
</dbReference>
<dbReference type="Gene3D" id="3.40.850.10">
    <property type="entry name" value="Kinesin motor domain"/>
    <property type="match status" value="1"/>
</dbReference>
<feature type="binding site" evidence="2">
    <location>
        <begin position="278"/>
        <end position="285"/>
    </location>
    <ligand>
        <name>ATP</name>
        <dbReference type="ChEBI" id="CHEBI:30616"/>
    </ligand>
</feature>
<keyword evidence="5" id="KW-1185">Reference proteome</keyword>
<evidence type="ECO:0000313" key="4">
    <source>
        <dbReference type="EMBL" id="KAK3242413.1"/>
    </source>
</evidence>
<dbReference type="GO" id="GO:0005871">
    <property type="term" value="C:kinesin complex"/>
    <property type="evidence" value="ECO:0007669"/>
    <property type="project" value="TreeGrafter"/>
</dbReference>
<feature type="domain" description="Kinesin motor" evidence="3">
    <location>
        <begin position="113"/>
        <end position="551"/>
    </location>
</feature>
<dbReference type="InterPro" id="IPR036961">
    <property type="entry name" value="Kinesin_motor_dom_sf"/>
</dbReference>
<dbReference type="PANTHER" id="PTHR24115:SF545">
    <property type="entry name" value="KINESIN-LIKE PROTEIN KIP2"/>
    <property type="match status" value="1"/>
</dbReference>
<keyword evidence="2" id="KW-0067">ATP-binding</keyword>
<dbReference type="InterPro" id="IPR001752">
    <property type="entry name" value="Kinesin_motor_dom"/>
</dbReference>
<evidence type="ECO:0000313" key="5">
    <source>
        <dbReference type="Proteomes" id="UP001190700"/>
    </source>
</evidence>
<comment type="similarity">
    <text evidence="2">Belongs to the TRAFAC class myosin-kinesin ATPase superfamily. Kinesin family.</text>
</comment>
<dbReference type="EMBL" id="LGRX02033177">
    <property type="protein sequence ID" value="KAK3242413.1"/>
    <property type="molecule type" value="Genomic_DNA"/>
</dbReference>
<accession>A0AAE0BTA3</accession>
<dbReference type="Pfam" id="PF00225">
    <property type="entry name" value="Kinesin"/>
    <property type="match status" value="1"/>
</dbReference>
<dbReference type="GO" id="GO:0005524">
    <property type="term" value="F:ATP binding"/>
    <property type="evidence" value="ECO:0007669"/>
    <property type="project" value="UniProtKB-UniRule"/>
</dbReference>
<name>A0AAE0BTA3_9CHLO</name>
<organism evidence="4 5">
    <name type="scientific">Cymbomonas tetramitiformis</name>
    <dbReference type="NCBI Taxonomy" id="36881"/>
    <lineage>
        <taxon>Eukaryota</taxon>
        <taxon>Viridiplantae</taxon>
        <taxon>Chlorophyta</taxon>
        <taxon>Pyramimonadophyceae</taxon>
        <taxon>Pyramimonadales</taxon>
        <taxon>Pyramimonadaceae</taxon>
        <taxon>Cymbomonas</taxon>
    </lineage>
</organism>
<dbReference type="InterPro" id="IPR027640">
    <property type="entry name" value="Kinesin-like_fam"/>
</dbReference>
<evidence type="ECO:0000256" key="1">
    <source>
        <dbReference type="ARBA" id="ARBA00023175"/>
    </source>
</evidence>